<comment type="similarity">
    <text evidence="5">Belongs to the RimM family.</text>
</comment>
<keyword evidence="8" id="KW-1185">Reference proteome</keyword>
<accession>A0A345Z377</accession>
<dbReference type="AlphaFoldDB" id="A0A345Z377"/>
<dbReference type="GO" id="GO:0005840">
    <property type="term" value="C:ribosome"/>
    <property type="evidence" value="ECO:0007669"/>
    <property type="project" value="InterPro"/>
</dbReference>
<keyword evidence="1 5" id="KW-0963">Cytoplasm</keyword>
<dbReference type="EMBL" id="CP031376">
    <property type="protein sequence ID" value="AXK51056.1"/>
    <property type="molecule type" value="Genomic_DNA"/>
</dbReference>
<dbReference type="GO" id="GO:0042274">
    <property type="term" value="P:ribosomal small subunit biogenesis"/>
    <property type="evidence" value="ECO:0007669"/>
    <property type="project" value="UniProtKB-UniRule"/>
</dbReference>
<evidence type="ECO:0000256" key="5">
    <source>
        <dbReference type="HAMAP-Rule" id="MF_00014"/>
    </source>
</evidence>
<dbReference type="InterPro" id="IPR009000">
    <property type="entry name" value="Transl_B-barrel_sf"/>
</dbReference>
<evidence type="ECO:0000256" key="3">
    <source>
        <dbReference type="ARBA" id="ARBA00022552"/>
    </source>
</evidence>
<keyword evidence="4 5" id="KW-0143">Chaperone</keyword>
<dbReference type="PANTHER" id="PTHR33692:SF1">
    <property type="entry name" value="RIBOSOME MATURATION FACTOR RIMM"/>
    <property type="match status" value="1"/>
</dbReference>
<comment type="subunit">
    <text evidence="5">Binds ribosomal protein uS19.</text>
</comment>
<dbReference type="RefSeq" id="WP_162807927.1">
    <property type="nucleotide sequence ID" value="NZ_CP031376.1"/>
</dbReference>
<dbReference type="Proteomes" id="UP000254792">
    <property type="component" value="Chromosome"/>
</dbReference>
<keyword evidence="3 5" id="KW-0698">rRNA processing</keyword>
<organism evidence="7 8">
    <name type="scientific">Spiroplasma alleghenense</name>
    <dbReference type="NCBI Taxonomy" id="216931"/>
    <lineage>
        <taxon>Bacteria</taxon>
        <taxon>Bacillati</taxon>
        <taxon>Mycoplasmatota</taxon>
        <taxon>Mollicutes</taxon>
        <taxon>Entomoplasmatales</taxon>
        <taxon>Spiroplasmataceae</taxon>
        <taxon>Spiroplasma</taxon>
    </lineage>
</organism>
<sequence>MDIRNELIQVGKISTSHGIKGELKFKIDSNFIDNSNWDNATIFLSGSETQIIPAVVERSFYKNNHLIVKLYDYNSINEIQEILGKYVLIKKNNQLVSEVKNSINFKVYFEEKLFGEVIEELNNTAQKVLRVKYFNSDQSILVPMVERFVVDIDEVSQKIFLQNLKELL</sequence>
<protein>
    <recommendedName>
        <fullName evidence="5">Ribosome maturation factor RimM</fullName>
    </recommendedName>
</protein>
<dbReference type="InterPro" id="IPR002676">
    <property type="entry name" value="RimM_N"/>
</dbReference>
<feature type="domain" description="RimM N-terminal" evidence="6">
    <location>
        <begin position="9"/>
        <end position="92"/>
    </location>
</feature>
<dbReference type="InterPro" id="IPR011961">
    <property type="entry name" value="RimM"/>
</dbReference>
<evidence type="ECO:0000313" key="7">
    <source>
        <dbReference type="EMBL" id="AXK51056.1"/>
    </source>
</evidence>
<comment type="function">
    <text evidence="5">An accessory protein needed during the final step in the assembly of 30S ribosomal subunit, possibly for assembly of the head region. Essential for efficient processing of 16S rRNA. May be needed both before and after RbfA during the maturation of 16S rRNA. It has affinity for free ribosomal 30S subunits but not for 70S ribosomes.</text>
</comment>
<reference evidence="7 8" key="1">
    <citation type="submission" date="2018-07" db="EMBL/GenBank/DDBJ databases">
        <title>Complete genome sequence of Spiroplasma alleghenense PLHS-1 (ATCC 51752).</title>
        <authorList>
            <person name="Chou L."/>
            <person name="Lee T.-Y."/>
            <person name="Tsai Y.-M."/>
            <person name="Kuo C.-H."/>
        </authorList>
    </citation>
    <scope>NUCLEOTIDE SEQUENCE [LARGE SCALE GENOMIC DNA]</scope>
    <source>
        <strain evidence="7 8">PLHS-1</strain>
    </source>
</reference>
<dbReference type="HAMAP" id="MF_00014">
    <property type="entry name" value="Ribosome_mat_RimM"/>
    <property type="match status" value="1"/>
</dbReference>
<gene>
    <name evidence="5 7" type="primary">rimM</name>
    <name evidence="7" type="ORF">SALLE_v1c03820</name>
</gene>
<dbReference type="InterPro" id="IPR011033">
    <property type="entry name" value="PRC_barrel-like_sf"/>
</dbReference>
<dbReference type="GO" id="GO:0006364">
    <property type="term" value="P:rRNA processing"/>
    <property type="evidence" value="ECO:0007669"/>
    <property type="project" value="UniProtKB-UniRule"/>
</dbReference>
<evidence type="ECO:0000256" key="2">
    <source>
        <dbReference type="ARBA" id="ARBA00022517"/>
    </source>
</evidence>
<dbReference type="SUPFAM" id="SSF50447">
    <property type="entry name" value="Translation proteins"/>
    <property type="match status" value="1"/>
</dbReference>
<name>A0A345Z377_9MOLU</name>
<dbReference type="GO" id="GO:0043022">
    <property type="term" value="F:ribosome binding"/>
    <property type="evidence" value="ECO:0007669"/>
    <property type="project" value="InterPro"/>
</dbReference>
<evidence type="ECO:0000259" key="6">
    <source>
        <dbReference type="Pfam" id="PF01782"/>
    </source>
</evidence>
<dbReference type="PANTHER" id="PTHR33692">
    <property type="entry name" value="RIBOSOME MATURATION FACTOR RIMM"/>
    <property type="match status" value="1"/>
</dbReference>
<dbReference type="KEGG" id="salx:SALLE_v1c03820"/>
<proteinExistence type="inferred from homology"/>
<comment type="domain">
    <text evidence="5">The PRC barrel domain binds ribosomal protein uS19.</text>
</comment>
<dbReference type="GO" id="GO:0005737">
    <property type="term" value="C:cytoplasm"/>
    <property type="evidence" value="ECO:0007669"/>
    <property type="project" value="UniProtKB-SubCell"/>
</dbReference>
<dbReference type="Gene3D" id="2.30.30.240">
    <property type="entry name" value="PRC-barrel domain"/>
    <property type="match status" value="1"/>
</dbReference>
<evidence type="ECO:0000256" key="4">
    <source>
        <dbReference type="ARBA" id="ARBA00023186"/>
    </source>
</evidence>
<evidence type="ECO:0000256" key="1">
    <source>
        <dbReference type="ARBA" id="ARBA00022490"/>
    </source>
</evidence>
<dbReference type="SUPFAM" id="SSF50346">
    <property type="entry name" value="PRC-barrel domain"/>
    <property type="match status" value="1"/>
</dbReference>
<comment type="subcellular location">
    <subcellularLocation>
        <location evidence="5">Cytoplasm</location>
    </subcellularLocation>
</comment>
<dbReference type="Pfam" id="PF01782">
    <property type="entry name" value="RimM"/>
    <property type="match status" value="1"/>
</dbReference>
<evidence type="ECO:0000313" key="8">
    <source>
        <dbReference type="Proteomes" id="UP000254792"/>
    </source>
</evidence>
<dbReference type="Gene3D" id="2.40.30.60">
    <property type="entry name" value="RimM"/>
    <property type="match status" value="1"/>
</dbReference>
<dbReference type="InterPro" id="IPR036976">
    <property type="entry name" value="RimM_N_sf"/>
</dbReference>
<keyword evidence="2 5" id="KW-0690">Ribosome biogenesis</keyword>
<dbReference type="NCBIfam" id="TIGR02273">
    <property type="entry name" value="16S_RimM"/>
    <property type="match status" value="1"/>
</dbReference>